<feature type="signal peptide" evidence="4">
    <location>
        <begin position="1"/>
        <end position="19"/>
    </location>
</feature>
<evidence type="ECO:0000256" key="2">
    <source>
        <dbReference type="ARBA" id="ARBA00005989"/>
    </source>
</evidence>
<evidence type="ECO:0000313" key="8">
    <source>
        <dbReference type="Proteomes" id="UP000824134"/>
    </source>
</evidence>
<dbReference type="NCBIfam" id="NF041757">
    <property type="entry name" value="EfeO"/>
    <property type="match status" value="1"/>
</dbReference>
<dbReference type="Gene3D" id="2.60.40.420">
    <property type="entry name" value="Cupredoxins - blue copper proteins"/>
    <property type="match status" value="1"/>
</dbReference>
<dbReference type="AlphaFoldDB" id="A0A9D2CQ77"/>
<evidence type="ECO:0000256" key="3">
    <source>
        <dbReference type="ARBA" id="ARBA00022729"/>
    </source>
</evidence>
<dbReference type="InterPro" id="IPR050894">
    <property type="entry name" value="EfeM/EfeO_iron_uptake"/>
</dbReference>
<accession>A0A9D2CQ77</accession>
<keyword evidence="3 4" id="KW-0732">Signal</keyword>
<gene>
    <name evidence="7" type="ORF">H9821_01080</name>
</gene>
<reference evidence="7" key="2">
    <citation type="submission" date="2021-04" db="EMBL/GenBank/DDBJ databases">
        <authorList>
            <person name="Gilroy R."/>
        </authorList>
    </citation>
    <scope>NUCLEOTIDE SEQUENCE</scope>
    <source>
        <strain evidence="7">ChiHjej12B11-9195</strain>
    </source>
</reference>
<dbReference type="CDD" id="cd14656">
    <property type="entry name" value="Imelysin-like_EfeO"/>
    <property type="match status" value="1"/>
</dbReference>
<dbReference type="EMBL" id="DXCN01000011">
    <property type="protein sequence ID" value="HIY94247.1"/>
    <property type="molecule type" value="Genomic_DNA"/>
</dbReference>
<proteinExistence type="inferred from homology"/>
<protein>
    <submittedName>
        <fullName evidence="7">EfeM/EfeO family lipoprotein</fullName>
    </submittedName>
</protein>
<dbReference type="PANTHER" id="PTHR39192">
    <property type="entry name" value="IRON UPTAKE SYSTEM COMPONENT EFEO"/>
    <property type="match status" value="1"/>
</dbReference>
<dbReference type="Gene3D" id="1.20.1420.20">
    <property type="entry name" value="M75 peptidase, HXXE motif"/>
    <property type="match status" value="1"/>
</dbReference>
<dbReference type="Proteomes" id="UP000824134">
    <property type="component" value="Unassembled WGS sequence"/>
</dbReference>
<dbReference type="PROSITE" id="PS51257">
    <property type="entry name" value="PROKAR_LIPOPROTEIN"/>
    <property type="match status" value="1"/>
</dbReference>
<feature type="domain" description="Imelysin-like" evidence="5">
    <location>
        <begin position="143"/>
        <end position="412"/>
    </location>
</feature>
<evidence type="ECO:0000259" key="6">
    <source>
        <dbReference type="Pfam" id="PF13473"/>
    </source>
</evidence>
<dbReference type="InterPro" id="IPR008972">
    <property type="entry name" value="Cupredoxin"/>
</dbReference>
<dbReference type="Pfam" id="PF09375">
    <property type="entry name" value="Peptidase_M75"/>
    <property type="match status" value="1"/>
</dbReference>
<keyword evidence="7" id="KW-0449">Lipoprotein</keyword>
<comment type="similarity">
    <text evidence="2">Belongs to the EfeM/EfeO family.</text>
</comment>
<evidence type="ECO:0000256" key="1">
    <source>
        <dbReference type="ARBA" id="ARBA00004418"/>
    </source>
</evidence>
<feature type="chain" id="PRO_5039051435" evidence="4">
    <location>
        <begin position="20"/>
        <end position="418"/>
    </location>
</feature>
<dbReference type="InterPro" id="IPR034981">
    <property type="entry name" value="Imelysin-like_EfeO/Algp7"/>
</dbReference>
<evidence type="ECO:0000259" key="5">
    <source>
        <dbReference type="Pfam" id="PF09375"/>
    </source>
</evidence>
<dbReference type="InterPro" id="IPR053377">
    <property type="entry name" value="Iron_uptake_EfeM/EfeO"/>
</dbReference>
<evidence type="ECO:0000313" key="7">
    <source>
        <dbReference type="EMBL" id="HIY94247.1"/>
    </source>
</evidence>
<evidence type="ECO:0000256" key="4">
    <source>
        <dbReference type="SAM" id="SignalP"/>
    </source>
</evidence>
<reference evidence="7" key="1">
    <citation type="journal article" date="2021" name="PeerJ">
        <title>Extensive microbial diversity within the chicken gut microbiome revealed by metagenomics and culture.</title>
        <authorList>
            <person name="Gilroy R."/>
            <person name="Ravi A."/>
            <person name="Getino M."/>
            <person name="Pursley I."/>
            <person name="Horton D.L."/>
            <person name="Alikhan N.F."/>
            <person name="Baker D."/>
            <person name="Gharbi K."/>
            <person name="Hall N."/>
            <person name="Watson M."/>
            <person name="Adriaenssens E.M."/>
            <person name="Foster-Nyarko E."/>
            <person name="Jarju S."/>
            <person name="Secka A."/>
            <person name="Antonio M."/>
            <person name="Oren A."/>
            <person name="Chaudhuri R.R."/>
            <person name="La Ragione R."/>
            <person name="Hildebrand F."/>
            <person name="Pallen M.J."/>
        </authorList>
    </citation>
    <scope>NUCLEOTIDE SEQUENCE</scope>
    <source>
        <strain evidence="7">ChiHjej12B11-9195</strain>
    </source>
</reference>
<comment type="caution">
    <text evidence="7">The sequence shown here is derived from an EMBL/GenBank/DDBJ whole genome shotgun (WGS) entry which is preliminary data.</text>
</comment>
<dbReference type="GO" id="GO:0042597">
    <property type="term" value="C:periplasmic space"/>
    <property type="evidence" value="ECO:0007669"/>
    <property type="project" value="UniProtKB-SubCell"/>
</dbReference>
<sequence>MTSRQLVLSTLLTTSLALALTACVDKEAQQADGNTITVSSTTSDCRVSTNSTSSGTAQFSITNDGEKTTEFYLLGSDGLRIVSEKENIAPGQTADLTVSLQPGEYYTACKPGMRGENVGTAAFTVTGDPVELTGEQKELYEQAVANYVNFAKNEVGELLPQVEEFATAYMNGDDEKARELYATTRIHYERIEPIAEALGILDPRIDYREIDYLAEAELLEQDDSTFTEWLGFHRIEKDLWVPAADALQPDGSSAHDGWTASSQEDRQRIGRTLIDDVQALYNEIHSSTFVEDQQINITSVSNGAAALLEEIAVGKVTGEENWWSHRDLWDFQANLEGSRIAFDLVAPIASAESEENAQLVETIDAAFNDLQAELDQYGSYEEGFTPYREVSEEQRKELTTKLDAVREPLSQLTATLVD</sequence>
<dbReference type="InterPro" id="IPR018976">
    <property type="entry name" value="Imelysin-like"/>
</dbReference>
<feature type="domain" description="EfeO-type cupredoxin-like" evidence="6">
    <location>
        <begin position="16"/>
        <end position="113"/>
    </location>
</feature>
<dbReference type="PANTHER" id="PTHR39192:SF1">
    <property type="entry name" value="IRON UPTAKE SYSTEM COMPONENT EFEO"/>
    <property type="match status" value="1"/>
</dbReference>
<comment type="subcellular location">
    <subcellularLocation>
        <location evidence="1">Periplasm</location>
    </subcellularLocation>
</comment>
<dbReference type="Pfam" id="PF13473">
    <property type="entry name" value="Cupredoxin_1"/>
    <property type="match status" value="1"/>
</dbReference>
<organism evidence="7 8">
    <name type="scientific">Candidatus Rothia avicola</name>
    <dbReference type="NCBI Taxonomy" id="2840478"/>
    <lineage>
        <taxon>Bacteria</taxon>
        <taxon>Bacillati</taxon>
        <taxon>Actinomycetota</taxon>
        <taxon>Actinomycetes</taxon>
        <taxon>Micrococcales</taxon>
        <taxon>Micrococcaceae</taxon>
        <taxon>Rothia</taxon>
    </lineage>
</organism>
<dbReference type="InterPro" id="IPR038352">
    <property type="entry name" value="Imelysin_sf"/>
</dbReference>
<dbReference type="InterPro" id="IPR028096">
    <property type="entry name" value="EfeO_Cupredoxin"/>
</dbReference>
<name>A0A9D2CQ77_9MICC</name>